<feature type="signal peptide" evidence="1">
    <location>
        <begin position="1"/>
        <end position="20"/>
    </location>
</feature>
<dbReference type="Pfam" id="PF00561">
    <property type="entry name" value="Abhydrolase_1"/>
    <property type="match status" value="1"/>
</dbReference>
<proteinExistence type="predicted"/>
<feature type="chain" id="PRO_5025493948" evidence="1">
    <location>
        <begin position="21"/>
        <end position="334"/>
    </location>
</feature>
<dbReference type="OrthoDB" id="408373at2759"/>
<evidence type="ECO:0000256" key="1">
    <source>
        <dbReference type="SAM" id="SignalP"/>
    </source>
</evidence>
<sequence>MKVLQLLVACVVSIPSFAAGQLSNFDDWEHERIQLEDVSIHFRYHGSGPPILLVHGFPQHSLTWHTIGPILAQNYTVIAPDIRGTGDSSIPLSRNYTAHAAGSDLYAILSYLNITSTYVFAHDKGVGVATSLAIEHPYLISRLILAEYPLPGFGYSTEVTSPNAYQNWQLAFFAVPDAAEFFIQGREKEMLSWYFWHASYSGTAAVSRDHLERYANEISKPGFLRAGMEYFAAKWQDEKYFTAALTNGSKLQMPMLALGGEASFSPVSLLEQAWAGVSENFVAESIPKAGHWIGDENPRWTAARAARFFGEGERVRSVELGYLKDRVTLQGGSI</sequence>
<evidence type="ECO:0000313" key="3">
    <source>
        <dbReference type="EMBL" id="KAF2832887.1"/>
    </source>
</evidence>
<keyword evidence="1" id="KW-0732">Signal</keyword>
<dbReference type="Proteomes" id="UP000799424">
    <property type="component" value="Unassembled WGS sequence"/>
</dbReference>
<name>A0A6A7AJL5_9PLEO</name>
<dbReference type="AlphaFoldDB" id="A0A6A7AJL5"/>
<protein>
    <submittedName>
        <fullName evidence="3">Putative hydrolase</fullName>
    </submittedName>
</protein>
<gene>
    <name evidence="3" type="ORF">CC86DRAFT_399553</name>
</gene>
<dbReference type="SUPFAM" id="SSF53474">
    <property type="entry name" value="alpha/beta-Hydrolases"/>
    <property type="match status" value="1"/>
</dbReference>
<organism evidence="3 4">
    <name type="scientific">Ophiobolus disseminans</name>
    <dbReference type="NCBI Taxonomy" id="1469910"/>
    <lineage>
        <taxon>Eukaryota</taxon>
        <taxon>Fungi</taxon>
        <taxon>Dikarya</taxon>
        <taxon>Ascomycota</taxon>
        <taxon>Pezizomycotina</taxon>
        <taxon>Dothideomycetes</taxon>
        <taxon>Pleosporomycetidae</taxon>
        <taxon>Pleosporales</taxon>
        <taxon>Pleosporineae</taxon>
        <taxon>Phaeosphaeriaceae</taxon>
        <taxon>Ophiobolus</taxon>
    </lineage>
</organism>
<dbReference type="InterPro" id="IPR000073">
    <property type="entry name" value="AB_hydrolase_1"/>
</dbReference>
<accession>A0A6A7AJL5</accession>
<evidence type="ECO:0000259" key="2">
    <source>
        <dbReference type="Pfam" id="PF00561"/>
    </source>
</evidence>
<dbReference type="PANTHER" id="PTHR43329">
    <property type="entry name" value="EPOXIDE HYDROLASE"/>
    <property type="match status" value="1"/>
</dbReference>
<dbReference type="EMBL" id="MU006216">
    <property type="protein sequence ID" value="KAF2832887.1"/>
    <property type="molecule type" value="Genomic_DNA"/>
</dbReference>
<keyword evidence="4" id="KW-1185">Reference proteome</keyword>
<feature type="domain" description="AB hydrolase-1" evidence="2">
    <location>
        <begin position="49"/>
        <end position="178"/>
    </location>
</feature>
<dbReference type="Gene3D" id="3.40.50.1820">
    <property type="entry name" value="alpha/beta hydrolase"/>
    <property type="match status" value="1"/>
</dbReference>
<keyword evidence="3" id="KW-0378">Hydrolase</keyword>
<evidence type="ECO:0000313" key="4">
    <source>
        <dbReference type="Proteomes" id="UP000799424"/>
    </source>
</evidence>
<dbReference type="GO" id="GO:0016787">
    <property type="term" value="F:hydrolase activity"/>
    <property type="evidence" value="ECO:0007669"/>
    <property type="project" value="UniProtKB-KW"/>
</dbReference>
<dbReference type="InterPro" id="IPR029058">
    <property type="entry name" value="AB_hydrolase_fold"/>
</dbReference>
<reference evidence="3" key="1">
    <citation type="journal article" date="2020" name="Stud. Mycol.">
        <title>101 Dothideomycetes genomes: a test case for predicting lifestyles and emergence of pathogens.</title>
        <authorList>
            <person name="Haridas S."/>
            <person name="Albert R."/>
            <person name="Binder M."/>
            <person name="Bloem J."/>
            <person name="Labutti K."/>
            <person name="Salamov A."/>
            <person name="Andreopoulos B."/>
            <person name="Baker S."/>
            <person name="Barry K."/>
            <person name="Bills G."/>
            <person name="Bluhm B."/>
            <person name="Cannon C."/>
            <person name="Castanera R."/>
            <person name="Culley D."/>
            <person name="Daum C."/>
            <person name="Ezra D."/>
            <person name="Gonzalez J."/>
            <person name="Henrissat B."/>
            <person name="Kuo A."/>
            <person name="Liang C."/>
            <person name="Lipzen A."/>
            <person name="Lutzoni F."/>
            <person name="Magnuson J."/>
            <person name="Mondo S."/>
            <person name="Nolan M."/>
            <person name="Ohm R."/>
            <person name="Pangilinan J."/>
            <person name="Park H.-J."/>
            <person name="Ramirez L."/>
            <person name="Alfaro M."/>
            <person name="Sun H."/>
            <person name="Tritt A."/>
            <person name="Yoshinaga Y."/>
            <person name="Zwiers L.-H."/>
            <person name="Turgeon B."/>
            <person name="Goodwin S."/>
            <person name="Spatafora J."/>
            <person name="Crous P."/>
            <person name="Grigoriev I."/>
        </authorList>
    </citation>
    <scope>NUCLEOTIDE SEQUENCE</scope>
    <source>
        <strain evidence="3">CBS 113818</strain>
    </source>
</reference>